<feature type="domain" description="HTH lysR-type" evidence="5">
    <location>
        <begin position="5"/>
        <end position="63"/>
    </location>
</feature>
<evidence type="ECO:0000259" key="5">
    <source>
        <dbReference type="PROSITE" id="PS50931"/>
    </source>
</evidence>
<evidence type="ECO:0000313" key="7">
    <source>
        <dbReference type="Proteomes" id="UP001595947"/>
    </source>
</evidence>
<dbReference type="Pfam" id="PF03466">
    <property type="entry name" value="LysR_substrate"/>
    <property type="match status" value="1"/>
</dbReference>
<organism evidence="6 7">
    <name type="scientific">Actinomycetospora atypica</name>
    <dbReference type="NCBI Taxonomy" id="1290095"/>
    <lineage>
        <taxon>Bacteria</taxon>
        <taxon>Bacillati</taxon>
        <taxon>Actinomycetota</taxon>
        <taxon>Actinomycetes</taxon>
        <taxon>Pseudonocardiales</taxon>
        <taxon>Pseudonocardiaceae</taxon>
        <taxon>Actinomycetospora</taxon>
    </lineage>
</organism>
<dbReference type="Gene3D" id="3.40.190.10">
    <property type="entry name" value="Periplasmic binding protein-like II"/>
    <property type="match status" value="2"/>
</dbReference>
<dbReference type="InterPro" id="IPR005119">
    <property type="entry name" value="LysR_subst-bd"/>
</dbReference>
<dbReference type="InterPro" id="IPR000847">
    <property type="entry name" value="LysR_HTH_N"/>
</dbReference>
<evidence type="ECO:0000256" key="4">
    <source>
        <dbReference type="ARBA" id="ARBA00023163"/>
    </source>
</evidence>
<reference evidence="7" key="1">
    <citation type="journal article" date="2019" name="Int. J. Syst. Evol. Microbiol.">
        <title>The Global Catalogue of Microorganisms (GCM) 10K type strain sequencing project: providing services to taxonomists for standard genome sequencing and annotation.</title>
        <authorList>
            <consortium name="The Broad Institute Genomics Platform"/>
            <consortium name="The Broad Institute Genome Sequencing Center for Infectious Disease"/>
            <person name="Wu L."/>
            <person name="Ma J."/>
        </authorList>
    </citation>
    <scope>NUCLEOTIDE SEQUENCE [LARGE SCALE GENOMIC DNA]</scope>
    <source>
        <strain evidence="7">CGMCC 4.7093</strain>
    </source>
</reference>
<dbReference type="SUPFAM" id="SSF53850">
    <property type="entry name" value="Periplasmic binding protein-like II"/>
    <property type="match status" value="1"/>
</dbReference>
<dbReference type="Pfam" id="PF00126">
    <property type="entry name" value="HTH_1"/>
    <property type="match status" value="1"/>
</dbReference>
<accession>A0ABV9YTP4</accession>
<keyword evidence="7" id="KW-1185">Reference proteome</keyword>
<dbReference type="Proteomes" id="UP001595947">
    <property type="component" value="Unassembled WGS sequence"/>
</dbReference>
<dbReference type="PANTHER" id="PTHR30346">
    <property type="entry name" value="TRANSCRIPTIONAL DUAL REGULATOR HCAR-RELATED"/>
    <property type="match status" value="1"/>
</dbReference>
<comment type="similarity">
    <text evidence="1">Belongs to the LysR transcriptional regulatory family.</text>
</comment>
<keyword evidence="2" id="KW-0805">Transcription regulation</keyword>
<evidence type="ECO:0000256" key="3">
    <source>
        <dbReference type="ARBA" id="ARBA00023125"/>
    </source>
</evidence>
<evidence type="ECO:0000313" key="6">
    <source>
        <dbReference type="EMBL" id="MFC5064825.1"/>
    </source>
</evidence>
<sequence length="298" mass="32142">MSVRFSLRQLEFFVAVADAGSLSAGAERCGASQAGVSLAIRDLERHLGVQLLTRRRAKGAVLTEAGTRVLLDARRLLGSADDLQAIASATTNEISGTLAVGCYVTLAPFVIPPVLDGFARRHPALDVRVTEGAADEMHGALLDGRCELAFLYDNDDVTGLSSVPVRTSRPYLILAADHPLAERESIRLAEVADDPLIMFDVPSAANAAQMLAEVGLTPRIRHLSSNIEVVRCLVARGVGYSILVQRWPTDLSFEGRPVVSRPIADPTRERRAVLAWPARTRLTRRAQALVDFAAETSV</sequence>
<evidence type="ECO:0000256" key="1">
    <source>
        <dbReference type="ARBA" id="ARBA00009437"/>
    </source>
</evidence>
<protein>
    <submittedName>
        <fullName evidence="6">LysR substrate-binding domain-containing protein</fullName>
    </submittedName>
</protein>
<dbReference type="InterPro" id="IPR036390">
    <property type="entry name" value="WH_DNA-bd_sf"/>
</dbReference>
<dbReference type="RefSeq" id="WP_378038169.1">
    <property type="nucleotide sequence ID" value="NZ_JBHSIV010000027.1"/>
</dbReference>
<dbReference type="PANTHER" id="PTHR30346:SF0">
    <property type="entry name" value="HCA OPERON TRANSCRIPTIONAL ACTIVATOR HCAR"/>
    <property type="match status" value="1"/>
</dbReference>
<dbReference type="SUPFAM" id="SSF46785">
    <property type="entry name" value="Winged helix' DNA-binding domain"/>
    <property type="match status" value="1"/>
</dbReference>
<keyword evidence="4" id="KW-0804">Transcription</keyword>
<comment type="caution">
    <text evidence="6">The sequence shown here is derived from an EMBL/GenBank/DDBJ whole genome shotgun (WGS) entry which is preliminary data.</text>
</comment>
<dbReference type="PROSITE" id="PS50931">
    <property type="entry name" value="HTH_LYSR"/>
    <property type="match status" value="1"/>
</dbReference>
<keyword evidence="3" id="KW-0238">DNA-binding</keyword>
<dbReference type="Gene3D" id="1.10.10.10">
    <property type="entry name" value="Winged helix-like DNA-binding domain superfamily/Winged helix DNA-binding domain"/>
    <property type="match status" value="1"/>
</dbReference>
<proteinExistence type="inferred from homology"/>
<dbReference type="InterPro" id="IPR036388">
    <property type="entry name" value="WH-like_DNA-bd_sf"/>
</dbReference>
<gene>
    <name evidence="6" type="ORF">ACFPBZ_21560</name>
</gene>
<evidence type="ECO:0000256" key="2">
    <source>
        <dbReference type="ARBA" id="ARBA00023015"/>
    </source>
</evidence>
<dbReference type="EMBL" id="JBHSIV010000027">
    <property type="protein sequence ID" value="MFC5064825.1"/>
    <property type="molecule type" value="Genomic_DNA"/>
</dbReference>
<name>A0ABV9YTP4_9PSEU</name>